<dbReference type="Proteomes" id="UP000735302">
    <property type="component" value="Unassembled WGS sequence"/>
</dbReference>
<reference evidence="8 9" key="1">
    <citation type="journal article" date="2021" name="Elife">
        <title>Chloroplast acquisition without the gene transfer in kleptoplastic sea slugs, Plakobranchus ocellatus.</title>
        <authorList>
            <person name="Maeda T."/>
            <person name="Takahashi S."/>
            <person name="Yoshida T."/>
            <person name="Shimamura S."/>
            <person name="Takaki Y."/>
            <person name="Nagai Y."/>
            <person name="Toyoda A."/>
            <person name="Suzuki Y."/>
            <person name="Arimoto A."/>
            <person name="Ishii H."/>
            <person name="Satoh N."/>
            <person name="Nishiyama T."/>
            <person name="Hasebe M."/>
            <person name="Maruyama T."/>
            <person name="Minagawa J."/>
            <person name="Obokata J."/>
            <person name="Shigenobu S."/>
        </authorList>
    </citation>
    <scope>NUCLEOTIDE SEQUENCE [LARGE SCALE GENOMIC DNA]</scope>
</reference>
<comment type="similarity">
    <text evidence="1">Belongs to the peptidase A1 family.</text>
</comment>
<dbReference type="Gene3D" id="2.40.70.10">
    <property type="entry name" value="Acid Proteases"/>
    <property type="match status" value="2"/>
</dbReference>
<feature type="signal peptide" evidence="6">
    <location>
        <begin position="1"/>
        <end position="19"/>
    </location>
</feature>
<keyword evidence="3" id="KW-0064">Aspartyl protease</keyword>
<keyword evidence="5" id="KW-1015">Disulfide bond</keyword>
<name>A0AAV4CY74_9GAST</name>
<dbReference type="PRINTS" id="PR00792">
    <property type="entry name" value="PEPSIN"/>
</dbReference>
<keyword evidence="9" id="KW-1185">Reference proteome</keyword>
<comment type="caution">
    <text evidence="8">The sequence shown here is derived from an EMBL/GenBank/DDBJ whole genome shotgun (WGS) entry which is preliminary data.</text>
</comment>
<dbReference type="SUPFAM" id="SSF50630">
    <property type="entry name" value="Acid proteases"/>
    <property type="match status" value="1"/>
</dbReference>
<keyword evidence="6" id="KW-0732">Signal</keyword>
<dbReference type="InterPro" id="IPR033121">
    <property type="entry name" value="PEPTIDASE_A1"/>
</dbReference>
<keyword evidence="2" id="KW-0645">Protease</keyword>
<evidence type="ECO:0000256" key="6">
    <source>
        <dbReference type="SAM" id="SignalP"/>
    </source>
</evidence>
<accession>A0AAV4CY74</accession>
<dbReference type="PANTHER" id="PTHR47966:SF51">
    <property type="entry name" value="BETA-SITE APP-CLEAVING ENZYME, ISOFORM A-RELATED"/>
    <property type="match status" value="1"/>
</dbReference>
<dbReference type="Gene3D" id="2.60.40.1960">
    <property type="match status" value="1"/>
</dbReference>
<dbReference type="PANTHER" id="PTHR47966">
    <property type="entry name" value="BETA-SITE APP-CLEAVING ENZYME, ISOFORM A-RELATED"/>
    <property type="match status" value="1"/>
</dbReference>
<evidence type="ECO:0000259" key="7">
    <source>
        <dbReference type="PROSITE" id="PS51767"/>
    </source>
</evidence>
<dbReference type="GO" id="GO:0004190">
    <property type="term" value="F:aspartic-type endopeptidase activity"/>
    <property type="evidence" value="ECO:0007669"/>
    <property type="project" value="UniProtKB-KW"/>
</dbReference>
<dbReference type="PROSITE" id="PS51767">
    <property type="entry name" value="PEPTIDASE_A1"/>
    <property type="match status" value="1"/>
</dbReference>
<sequence length="438" mass="49170">MHLFPAVLLTIIVAPRCAAGDVNTIPLTGINRPTAYLNSFQPYRAPHRLHATNRREKLPSLRNNLHRGPEPSHASSNGQFKLPKFDFSFLTKSKKPPVSNLNIELKRSVNDMYYGKINVGTPGQEFNVVFYTGFSLTWILSSHSPSHFTLSEQRKYNNDSSSTYKSEGTAFDIKYPFGQVAGYVSQDSISLAGLTVENQTFGEAIKQLEMFKDTVIDGVVGLGFRDLSWDKETNLLDNMVKQGVLKAPIFSFYFGRVGNGSRSPFLTLGGVNPDFFTGDFTFVNLSVPLKWQFDFDRVQLFDGENIFCNAGCQAKVESTTWMIVGPYADVHRLNAKLGARQTSVQGTNVLYEFDCSEIDNLPDVEFIINGEKLSLSSKDYVVKRFRRKTMACYSAFVGRKTVTKGNESLWTLGQAFMRGFYTHFDKANSRIGFAKAKH</sequence>
<feature type="disulfide bond" evidence="5">
    <location>
        <begin position="355"/>
        <end position="392"/>
    </location>
</feature>
<evidence type="ECO:0000256" key="1">
    <source>
        <dbReference type="ARBA" id="ARBA00007447"/>
    </source>
</evidence>
<evidence type="ECO:0000256" key="2">
    <source>
        <dbReference type="ARBA" id="ARBA00022670"/>
    </source>
</evidence>
<evidence type="ECO:0000313" key="9">
    <source>
        <dbReference type="Proteomes" id="UP000735302"/>
    </source>
</evidence>
<keyword evidence="4" id="KW-0378">Hydrolase</keyword>
<dbReference type="AlphaFoldDB" id="A0AAV4CY74"/>
<feature type="domain" description="Peptidase A1" evidence="7">
    <location>
        <begin position="113"/>
        <end position="434"/>
    </location>
</feature>
<feature type="chain" id="PRO_5043708131" evidence="6">
    <location>
        <begin position="20"/>
        <end position="438"/>
    </location>
</feature>
<gene>
    <name evidence="8" type="ORF">PoB_006332500</name>
</gene>
<organism evidence="8 9">
    <name type="scientific">Plakobranchus ocellatus</name>
    <dbReference type="NCBI Taxonomy" id="259542"/>
    <lineage>
        <taxon>Eukaryota</taxon>
        <taxon>Metazoa</taxon>
        <taxon>Spiralia</taxon>
        <taxon>Lophotrochozoa</taxon>
        <taxon>Mollusca</taxon>
        <taxon>Gastropoda</taxon>
        <taxon>Heterobranchia</taxon>
        <taxon>Euthyneura</taxon>
        <taxon>Panpulmonata</taxon>
        <taxon>Sacoglossa</taxon>
        <taxon>Placobranchoidea</taxon>
        <taxon>Plakobranchidae</taxon>
        <taxon>Plakobranchus</taxon>
    </lineage>
</organism>
<dbReference type="Pfam" id="PF00026">
    <property type="entry name" value="Asp"/>
    <property type="match status" value="1"/>
</dbReference>
<evidence type="ECO:0000313" key="8">
    <source>
        <dbReference type="EMBL" id="GFO36820.1"/>
    </source>
</evidence>
<evidence type="ECO:0000256" key="5">
    <source>
        <dbReference type="PIRSR" id="PIRSR601461-2"/>
    </source>
</evidence>
<dbReference type="EMBL" id="BLXT01007141">
    <property type="protein sequence ID" value="GFO36820.1"/>
    <property type="molecule type" value="Genomic_DNA"/>
</dbReference>
<evidence type="ECO:0000256" key="3">
    <source>
        <dbReference type="ARBA" id="ARBA00022750"/>
    </source>
</evidence>
<dbReference type="InterPro" id="IPR001461">
    <property type="entry name" value="Aspartic_peptidase_A1"/>
</dbReference>
<evidence type="ECO:0000256" key="4">
    <source>
        <dbReference type="ARBA" id="ARBA00022801"/>
    </source>
</evidence>
<feature type="disulfide bond" evidence="5">
    <location>
        <begin position="308"/>
        <end position="312"/>
    </location>
</feature>
<dbReference type="FunFam" id="2.40.70.10:FF:000115">
    <property type="entry name" value="Lysosomal aspartic protease"/>
    <property type="match status" value="1"/>
</dbReference>
<dbReference type="GO" id="GO:0006508">
    <property type="term" value="P:proteolysis"/>
    <property type="evidence" value="ECO:0007669"/>
    <property type="project" value="UniProtKB-KW"/>
</dbReference>
<proteinExistence type="inferred from homology"/>
<protein>
    <submittedName>
        <fullName evidence="8">Cathepsin-d</fullName>
    </submittedName>
</protein>
<dbReference type="InterPro" id="IPR021109">
    <property type="entry name" value="Peptidase_aspartic_dom_sf"/>
</dbReference>